<dbReference type="GO" id="GO:0008909">
    <property type="term" value="F:isochorismate synthase activity"/>
    <property type="evidence" value="ECO:0007669"/>
    <property type="project" value="UniProtKB-EC"/>
</dbReference>
<evidence type="ECO:0000313" key="7">
    <source>
        <dbReference type="EMBL" id="OXR46240.1"/>
    </source>
</evidence>
<dbReference type="PANTHER" id="PTHR42839:SF2">
    <property type="entry name" value="ISOCHORISMATE SYNTHASE ENTC"/>
    <property type="match status" value="1"/>
</dbReference>
<keyword evidence="4 7" id="KW-0413">Isomerase</keyword>
<reference evidence="7 8" key="1">
    <citation type="submission" date="2017-07" db="EMBL/GenBank/DDBJ databases">
        <title>First draft Genome Sequence of Nocardia cerradoensis isolated from human infection.</title>
        <authorList>
            <person name="Carrasco G."/>
        </authorList>
    </citation>
    <scope>NUCLEOTIDE SEQUENCE [LARGE SCALE GENOMIC DNA]</scope>
    <source>
        <strain evidence="7 8">CNM20130759</strain>
    </source>
</reference>
<dbReference type="InterPro" id="IPR004561">
    <property type="entry name" value="IsoChor_synthase"/>
</dbReference>
<dbReference type="EMBL" id="NGAF01000002">
    <property type="protein sequence ID" value="OXR46240.1"/>
    <property type="molecule type" value="Genomic_DNA"/>
</dbReference>
<evidence type="ECO:0000259" key="6">
    <source>
        <dbReference type="Pfam" id="PF00425"/>
    </source>
</evidence>
<evidence type="ECO:0000256" key="5">
    <source>
        <dbReference type="ARBA" id="ARBA00041564"/>
    </source>
</evidence>
<feature type="domain" description="Chorismate-utilising enzyme C-terminal" evidence="6">
    <location>
        <begin position="89"/>
        <end position="349"/>
    </location>
</feature>
<comment type="similarity">
    <text evidence="2">Belongs to the isochorismate synthase family.</text>
</comment>
<evidence type="ECO:0000256" key="2">
    <source>
        <dbReference type="ARBA" id="ARBA00005297"/>
    </source>
</evidence>
<dbReference type="PANTHER" id="PTHR42839">
    <property type="entry name" value="ISOCHORISMATE SYNTHASE ENTC"/>
    <property type="match status" value="1"/>
</dbReference>
<dbReference type="InterPro" id="IPR005801">
    <property type="entry name" value="ADC_synthase"/>
</dbReference>
<dbReference type="Pfam" id="PF00425">
    <property type="entry name" value="Chorismate_bind"/>
    <property type="match status" value="1"/>
</dbReference>
<dbReference type="InterPro" id="IPR019999">
    <property type="entry name" value="Anth_synth_I-like"/>
</dbReference>
<gene>
    <name evidence="7" type="primary">menF</name>
    <name evidence="7" type="ORF">B7C42_01206</name>
</gene>
<evidence type="ECO:0000256" key="1">
    <source>
        <dbReference type="ARBA" id="ARBA00000799"/>
    </source>
</evidence>
<dbReference type="EC" id="5.4.4.2" evidence="3"/>
<evidence type="ECO:0000256" key="3">
    <source>
        <dbReference type="ARBA" id="ARBA00012824"/>
    </source>
</evidence>
<dbReference type="SUPFAM" id="SSF56322">
    <property type="entry name" value="ADC synthase"/>
    <property type="match status" value="1"/>
</dbReference>
<comment type="caution">
    <text evidence="7">The sequence shown here is derived from an EMBL/GenBank/DDBJ whole genome shotgun (WGS) entry which is preliminary data.</text>
</comment>
<evidence type="ECO:0000313" key="8">
    <source>
        <dbReference type="Proteomes" id="UP000215506"/>
    </source>
</evidence>
<comment type="catalytic activity">
    <reaction evidence="1">
        <text>chorismate = isochorismate</text>
        <dbReference type="Rhea" id="RHEA:18985"/>
        <dbReference type="ChEBI" id="CHEBI:29748"/>
        <dbReference type="ChEBI" id="CHEBI:29780"/>
        <dbReference type="EC" id="5.4.4.2"/>
    </reaction>
</comment>
<dbReference type="NCBIfam" id="TIGR00543">
    <property type="entry name" value="isochor_syn"/>
    <property type="match status" value="1"/>
</dbReference>
<proteinExistence type="inferred from homology"/>
<dbReference type="PRINTS" id="PR00095">
    <property type="entry name" value="ANTSNTHASEI"/>
</dbReference>
<evidence type="ECO:0000256" key="4">
    <source>
        <dbReference type="ARBA" id="ARBA00023235"/>
    </source>
</evidence>
<dbReference type="InterPro" id="IPR015890">
    <property type="entry name" value="Chorismate_C"/>
</dbReference>
<dbReference type="Gene3D" id="3.60.120.10">
    <property type="entry name" value="Anthranilate synthase"/>
    <property type="match status" value="1"/>
</dbReference>
<name>A0A231HBI4_9NOCA</name>
<dbReference type="AlphaFoldDB" id="A0A231HBI4"/>
<dbReference type="RefSeq" id="WP_094024624.1">
    <property type="nucleotide sequence ID" value="NZ_NGAF01000002.1"/>
</dbReference>
<sequence length="366" mass="38733">MDGFLLAQPGGVVRTTGIRRAFDDARRAAAALRAGAAELIVGAIPFDPADAAALCEPEQAQHSAGPWRPAAVPPLPEVRVVAEIPSPAEHVARVTKLVEQLSDPAQPLRKVVAARSLIAEARQPLEPEVIAAHLLVRHPQANVFAVDLTPAGRSGAHLVGATPEVLVARHGDTVTLRPLAGTLPRHADPAVDAERSRELLSDTKNRDEHAFVIEWIREQLTPVCAELAIPEGPELINTAEVWHLATPITGRLRDPATTALDLALLLHPTPAVCGTPTDLALRTITEYEEPRGFYGGAVGWCDARGDGEWVVAIRCADVSADGRTVQAYGGGGIVAASDPRTELDETTAKLRTLLNGLACAVPDQPS</sequence>
<keyword evidence="8" id="KW-1185">Reference proteome</keyword>
<organism evidence="7 8">
    <name type="scientific">Nocardia cerradoensis</name>
    <dbReference type="NCBI Taxonomy" id="85688"/>
    <lineage>
        <taxon>Bacteria</taxon>
        <taxon>Bacillati</taxon>
        <taxon>Actinomycetota</taxon>
        <taxon>Actinomycetes</taxon>
        <taxon>Mycobacteriales</taxon>
        <taxon>Nocardiaceae</taxon>
        <taxon>Nocardia</taxon>
    </lineage>
</organism>
<accession>A0A231HBI4</accession>
<dbReference type="Proteomes" id="UP000215506">
    <property type="component" value="Unassembled WGS sequence"/>
</dbReference>
<protein>
    <recommendedName>
        <fullName evidence="3">isochorismate synthase</fullName>
        <ecNumber evidence="3">5.4.4.2</ecNumber>
    </recommendedName>
    <alternativeName>
        <fullName evidence="5">Isochorismate mutase</fullName>
    </alternativeName>
</protein>